<dbReference type="GeneID" id="35002047"/>
<keyword evidence="2" id="KW-0560">Oxidoreductase</keyword>
<name>A0A1H6VQY7_9EURY</name>
<dbReference type="Pfam" id="PF00106">
    <property type="entry name" value="adh_short"/>
    <property type="match status" value="1"/>
</dbReference>
<evidence type="ECO:0000256" key="2">
    <source>
        <dbReference type="ARBA" id="ARBA00023002"/>
    </source>
</evidence>
<evidence type="ECO:0000256" key="3">
    <source>
        <dbReference type="RuleBase" id="RU000363"/>
    </source>
</evidence>
<dbReference type="Proteomes" id="UP000198888">
    <property type="component" value="Unassembled WGS sequence"/>
</dbReference>
<dbReference type="KEGG" id="hae:halTADL_1233"/>
<proteinExistence type="inferred from homology"/>
<dbReference type="InterPro" id="IPR036291">
    <property type="entry name" value="NAD(P)-bd_dom_sf"/>
</dbReference>
<evidence type="ECO:0000259" key="4">
    <source>
        <dbReference type="SMART" id="SM00822"/>
    </source>
</evidence>
<reference evidence="5 6" key="1">
    <citation type="submission" date="2016-10" db="EMBL/GenBank/DDBJ databases">
        <authorList>
            <person name="de Groot N.N."/>
        </authorList>
    </citation>
    <scope>NUCLEOTIDE SEQUENCE [LARGE SCALE GENOMIC DNA]</scope>
    <source>
        <strain evidence="5 6">DSM 22187</strain>
    </source>
</reference>
<dbReference type="SUPFAM" id="SSF51735">
    <property type="entry name" value="NAD(P)-binding Rossmann-fold domains"/>
    <property type="match status" value="1"/>
</dbReference>
<evidence type="ECO:0000313" key="6">
    <source>
        <dbReference type="Proteomes" id="UP000198888"/>
    </source>
</evidence>
<dbReference type="AlphaFoldDB" id="A0A1H6VQY7"/>
<dbReference type="InterPro" id="IPR020904">
    <property type="entry name" value="Sc_DH/Rdtase_CS"/>
</dbReference>
<dbReference type="FunFam" id="3.40.50.720:FF:000047">
    <property type="entry name" value="NADP-dependent L-serine/L-allo-threonine dehydrogenase"/>
    <property type="match status" value="1"/>
</dbReference>
<feature type="domain" description="Ketoreductase" evidence="4">
    <location>
        <begin position="19"/>
        <end position="203"/>
    </location>
</feature>
<dbReference type="EMBL" id="FNYR01000017">
    <property type="protein sequence ID" value="SEJ04207.1"/>
    <property type="molecule type" value="Genomic_DNA"/>
</dbReference>
<protein>
    <submittedName>
        <fullName evidence="5">NADP-dependent 3-hydroxy acid dehydrogenase YdfG</fullName>
    </submittedName>
</protein>
<organism evidence="5 6">
    <name type="scientific">Halohasta litchfieldiae</name>
    <dbReference type="NCBI Taxonomy" id="1073996"/>
    <lineage>
        <taxon>Archaea</taxon>
        <taxon>Methanobacteriati</taxon>
        <taxon>Methanobacteriota</taxon>
        <taxon>Stenosarchaea group</taxon>
        <taxon>Halobacteria</taxon>
        <taxon>Halobacteriales</taxon>
        <taxon>Haloferacaceae</taxon>
        <taxon>Halohasta</taxon>
    </lineage>
</organism>
<dbReference type="InterPro" id="IPR002347">
    <property type="entry name" value="SDR_fam"/>
</dbReference>
<sequence>MLCPADLPSVSDTHQLDGEVALVTGASSGIGRAVATTLAADGAAVAVAARREERLEDLVDEIETDGGTALAVPTDVTDTDAVHEMIATTRAELGGLDILINNAGVMLLAPVIRAEHDDLQQMLDVNLKGLMAATREALPGLLDQNSGHIVNISSVAGQTANETSGGYSATKFGVNAFSESLRKEIADSDVRVTVVSPGAVETELGDHIPDEQTKERMADLTDDLIPLHPDDIANGIAYALTQPPRVSVNELVIRPTNQR</sequence>
<accession>A0A2H4Q0Y7</accession>
<gene>
    <name evidence="5" type="ORF">SAMN05444271_11770</name>
</gene>
<dbReference type="OrthoDB" id="7442at2157"/>
<comment type="similarity">
    <text evidence="1 3">Belongs to the short-chain dehydrogenases/reductases (SDR) family.</text>
</comment>
<dbReference type="PRINTS" id="PR00081">
    <property type="entry name" value="GDHRDH"/>
</dbReference>
<dbReference type="GO" id="GO:0016616">
    <property type="term" value="F:oxidoreductase activity, acting on the CH-OH group of donors, NAD or NADP as acceptor"/>
    <property type="evidence" value="ECO:0007669"/>
    <property type="project" value="UniProtKB-ARBA"/>
</dbReference>
<dbReference type="PANTHER" id="PTHR43115:SF4">
    <property type="entry name" value="DEHYDROGENASE_REDUCTASE SDR FAMILY MEMBER 11"/>
    <property type="match status" value="1"/>
</dbReference>
<accession>A0A1H6VQY7</accession>
<dbReference type="Gene3D" id="3.40.50.720">
    <property type="entry name" value="NAD(P)-binding Rossmann-like Domain"/>
    <property type="match status" value="1"/>
</dbReference>
<dbReference type="SMART" id="SM00822">
    <property type="entry name" value="PKS_KR"/>
    <property type="match status" value="1"/>
</dbReference>
<dbReference type="PRINTS" id="PR00080">
    <property type="entry name" value="SDRFAMILY"/>
</dbReference>
<evidence type="ECO:0000256" key="1">
    <source>
        <dbReference type="ARBA" id="ARBA00006484"/>
    </source>
</evidence>
<evidence type="ECO:0000313" key="5">
    <source>
        <dbReference type="EMBL" id="SEJ04207.1"/>
    </source>
</evidence>
<dbReference type="RefSeq" id="WP_015911620.1">
    <property type="nucleotide sequence ID" value="NZ_CP024845.1"/>
</dbReference>
<dbReference type="PROSITE" id="PS00061">
    <property type="entry name" value="ADH_SHORT"/>
    <property type="match status" value="1"/>
</dbReference>
<dbReference type="PANTHER" id="PTHR43115">
    <property type="entry name" value="DEHYDROGENASE/REDUCTASE SDR FAMILY MEMBER 11"/>
    <property type="match status" value="1"/>
</dbReference>
<keyword evidence="6" id="KW-1185">Reference proteome</keyword>
<dbReference type="STRING" id="1073996.SAMN05444271_11770"/>
<dbReference type="InterPro" id="IPR057326">
    <property type="entry name" value="KR_dom"/>
</dbReference>